<evidence type="ECO:0000313" key="9">
    <source>
        <dbReference type="EMBL" id="TPX67280.1"/>
    </source>
</evidence>
<evidence type="ECO:0000256" key="6">
    <source>
        <dbReference type="SAM" id="MobiDB-lite"/>
    </source>
</evidence>
<dbReference type="SUPFAM" id="SSF57863">
    <property type="entry name" value="ArfGap/RecO-like zinc finger"/>
    <property type="match status" value="1"/>
</dbReference>
<dbReference type="GO" id="GO:0048205">
    <property type="term" value="P:COPI coating of Golgi vesicle"/>
    <property type="evidence" value="ECO:0007669"/>
    <property type="project" value="TreeGrafter"/>
</dbReference>
<dbReference type="InterPro" id="IPR037278">
    <property type="entry name" value="ARFGAP/RecO"/>
</dbReference>
<comment type="caution">
    <text evidence="9">The sequence shown here is derived from an EMBL/GenBank/DDBJ whole genome shotgun (WGS) entry which is preliminary data.</text>
</comment>
<keyword evidence="4" id="KW-0862">Zinc</keyword>
<proteinExistence type="predicted"/>
<dbReference type="InterPro" id="IPR001164">
    <property type="entry name" value="ArfGAP_dom"/>
</dbReference>
<keyword evidence="7" id="KW-1133">Transmembrane helix</keyword>
<evidence type="ECO:0000256" key="7">
    <source>
        <dbReference type="SAM" id="Phobius"/>
    </source>
</evidence>
<feature type="compositionally biased region" description="Basic and acidic residues" evidence="6">
    <location>
        <begin position="299"/>
        <end position="324"/>
    </location>
</feature>
<feature type="transmembrane region" description="Helical" evidence="7">
    <location>
        <begin position="709"/>
        <end position="728"/>
    </location>
</feature>
<dbReference type="PRINTS" id="PR00405">
    <property type="entry name" value="REVINTRACTNG"/>
</dbReference>
<evidence type="ECO:0000256" key="1">
    <source>
        <dbReference type="ARBA" id="ARBA00022468"/>
    </source>
</evidence>
<dbReference type="PANTHER" id="PTHR45686">
    <property type="entry name" value="ADP-RIBOSYLATION FACTOR GTPASE ACTIVATING PROTEIN 3, ISOFORM H-RELATED"/>
    <property type="match status" value="1"/>
</dbReference>
<organism evidence="9 10">
    <name type="scientific">Chytriomyces confervae</name>
    <dbReference type="NCBI Taxonomy" id="246404"/>
    <lineage>
        <taxon>Eukaryota</taxon>
        <taxon>Fungi</taxon>
        <taxon>Fungi incertae sedis</taxon>
        <taxon>Chytridiomycota</taxon>
        <taxon>Chytridiomycota incertae sedis</taxon>
        <taxon>Chytridiomycetes</taxon>
        <taxon>Chytridiales</taxon>
        <taxon>Chytriomycetaceae</taxon>
        <taxon>Chytriomyces</taxon>
    </lineage>
</organism>
<evidence type="ECO:0000256" key="5">
    <source>
        <dbReference type="PROSITE-ProRule" id="PRU00288"/>
    </source>
</evidence>
<dbReference type="PANTHER" id="PTHR45686:SF4">
    <property type="entry name" value="ADP-RIBOSYLATION FACTOR GTPASE ACTIVATING PROTEIN 3, ISOFORM H"/>
    <property type="match status" value="1"/>
</dbReference>
<keyword evidence="1" id="KW-0343">GTPase activation</keyword>
<dbReference type="Gene3D" id="1.10.220.150">
    <property type="entry name" value="Arf GTPase activating protein"/>
    <property type="match status" value="1"/>
</dbReference>
<keyword evidence="3 5" id="KW-0863">Zinc-finger</keyword>
<accession>A0A507EVA1</accession>
<evidence type="ECO:0000256" key="2">
    <source>
        <dbReference type="ARBA" id="ARBA00022723"/>
    </source>
</evidence>
<dbReference type="InterPro" id="IPR038508">
    <property type="entry name" value="ArfGAP_dom_sf"/>
</dbReference>
<protein>
    <recommendedName>
        <fullName evidence="8">Arf-GAP domain-containing protein</fullName>
    </recommendedName>
</protein>
<dbReference type="EMBL" id="QEAP01000406">
    <property type="protein sequence ID" value="TPX67280.1"/>
    <property type="molecule type" value="Genomic_DNA"/>
</dbReference>
<gene>
    <name evidence="9" type="ORF">CcCBS67573_g07566</name>
</gene>
<evidence type="ECO:0000256" key="4">
    <source>
        <dbReference type="ARBA" id="ARBA00022833"/>
    </source>
</evidence>
<dbReference type="STRING" id="246404.A0A507EVA1"/>
<feature type="domain" description="Arf-GAP" evidence="8">
    <location>
        <begin position="11"/>
        <end position="128"/>
    </location>
</feature>
<dbReference type="AlphaFoldDB" id="A0A507EVA1"/>
<keyword evidence="10" id="KW-1185">Reference proteome</keyword>
<dbReference type="OrthoDB" id="983479at2759"/>
<dbReference type="Proteomes" id="UP000320333">
    <property type="component" value="Unassembled WGS sequence"/>
</dbReference>
<keyword evidence="7" id="KW-0812">Transmembrane</keyword>
<dbReference type="Pfam" id="PF01412">
    <property type="entry name" value="ArfGap"/>
    <property type="match status" value="1"/>
</dbReference>
<feature type="region of interest" description="Disordered" evidence="6">
    <location>
        <begin position="462"/>
        <end position="493"/>
    </location>
</feature>
<dbReference type="GO" id="GO:0008270">
    <property type="term" value="F:zinc ion binding"/>
    <property type="evidence" value="ECO:0007669"/>
    <property type="project" value="UniProtKB-KW"/>
</dbReference>
<dbReference type="SMART" id="SM00105">
    <property type="entry name" value="ArfGap"/>
    <property type="match status" value="1"/>
</dbReference>
<sequence length="738" mass="78908">MSRELTKQEITDIFKKLKAVRRENKTCFDCGAKNPTWSSVTFGVYLCLDCSAVHRNMGVHITFVRSVVLDSWTVEQLRVMKVSGNANAGDWFRQHSSAAFKDAKAKYTSKAGVSYRDRVKMLAEEDARKYPQGIVVDSSAGAMAESAAPPKDDFFSDWGNSEEVAAPTPVFAGSTRPAQSVPVAAFKPAVSAGTTATTTTAPAAMNAFAAPSNDFGKDDDFLGFDDDIPEFSSAPQQPAAPIQPIQHIQPVAVVQQSSYAPAQQPTAATTSFLNKPAAGMGAKKLGAKKATKVLNFDEAERRAKEESERQAKAEEERKRVEKEMSSVSPLGGAAQKSGASAGGFSSRLMYVESGMNSAGGDGKSGDDAMDRLGLGMGKLGFGFDPSNAPASVAPAKNSAAAAAAPAKYGGFGSMPQSNPTPATDATDASKRFGNAKAISSDQYFGRGAYDEAESREARERLQNFQGKSGFGSDDYYGRRSSQDATARSPAQGDIMESVGSSVRAFANNFVDQGIEDINSVRNIVATGSSKLADMFNNHAVITTYGENTTVLDLKLDVSRKVSTLSLDRLVLVAGEKEYGNSKMLYSIENLDQEGRLNVVFKEPEVHDVDADDAGSILSVPKTTVKCNACLKQVHGLCISCNKAFCINCTKKEGSETDTIVEDKEKPDLELGIAVAGNRSLILQCPSCSKERNKVRMMSSSSDRYHGCRIFIALVSLLVVVGISGMVVVRTNRYFGKST</sequence>
<feature type="compositionally biased region" description="Low complexity" evidence="6">
    <location>
        <begin position="331"/>
        <end position="341"/>
    </location>
</feature>
<evidence type="ECO:0000313" key="10">
    <source>
        <dbReference type="Proteomes" id="UP000320333"/>
    </source>
</evidence>
<evidence type="ECO:0000256" key="3">
    <source>
        <dbReference type="ARBA" id="ARBA00022771"/>
    </source>
</evidence>
<dbReference type="GO" id="GO:0000139">
    <property type="term" value="C:Golgi membrane"/>
    <property type="evidence" value="ECO:0007669"/>
    <property type="project" value="GOC"/>
</dbReference>
<name>A0A507EVA1_9FUNG</name>
<keyword evidence="7" id="KW-0472">Membrane</keyword>
<feature type="region of interest" description="Disordered" evidence="6">
    <location>
        <begin position="299"/>
        <end position="341"/>
    </location>
</feature>
<keyword evidence="2" id="KW-0479">Metal-binding</keyword>
<dbReference type="PROSITE" id="PS50115">
    <property type="entry name" value="ARFGAP"/>
    <property type="match status" value="1"/>
</dbReference>
<reference evidence="9 10" key="1">
    <citation type="journal article" date="2019" name="Sci. Rep.">
        <title>Comparative genomics of chytrid fungi reveal insights into the obligate biotrophic and pathogenic lifestyle of Synchytrium endobioticum.</title>
        <authorList>
            <person name="van de Vossenberg B.T.L.H."/>
            <person name="Warris S."/>
            <person name="Nguyen H.D.T."/>
            <person name="van Gent-Pelzer M.P.E."/>
            <person name="Joly D.L."/>
            <person name="van de Geest H.C."/>
            <person name="Bonants P.J.M."/>
            <person name="Smith D.S."/>
            <person name="Levesque C.A."/>
            <person name="van der Lee T.A.J."/>
        </authorList>
    </citation>
    <scope>NUCLEOTIDE SEQUENCE [LARGE SCALE GENOMIC DNA]</scope>
    <source>
        <strain evidence="9 10">CBS 675.73</strain>
    </source>
</reference>
<dbReference type="FunFam" id="1.10.220.150:FF:000004">
    <property type="entry name" value="Putative ADP-ribosylation factor GTPase-activating protein 2"/>
    <property type="match status" value="1"/>
</dbReference>
<evidence type="ECO:0000259" key="8">
    <source>
        <dbReference type="PROSITE" id="PS50115"/>
    </source>
</evidence>
<dbReference type="GO" id="GO:0005096">
    <property type="term" value="F:GTPase activator activity"/>
    <property type="evidence" value="ECO:0007669"/>
    <property type="project" value="UniProtKB-KW"/>
</dbReference>
<dbReference type="CDD" id="cd08831">
    <property type="entry name" value="ArfGap_ArfGap2_3_like"/>
    <property type="match status" value="1"/>
</dbReference>